<protein>
    <submittedName>
        <fullName evidence="1">Uncharacterized protein</fullName>
    </submittedName>
</protein>
<dbReference type="Proteomes" id="UP000184356">
    <property type="component" value="Unassembled WGS sequence"/>
</dbReference>
<gene>
    <name evidence="1" type="ORF">ASPSYDRAFT_39828</name>
</gene>
<dbReference type="RefSeq" id="XP_040708845.1">
    <property type="nucleotide sequence ID" value="XM_040845965.1"/>
</dbReference>
<dbReference type="GeneID" id="63762038"/>
<dbReference type="VEuPathDB" id="FungiDB:ASPSYDRAFT_39828"/>
<reference evidence="2" key="1">
    <citation type="journal article" date="2017" name="Genome Biol.">
        <title>Comparative genomics reveals high biological diversity and specific adaptations in the industrially and medically important fungal genus Aspergillus.</title>
        <authorList>
            <person name="de Vries R.P."/>
            <person name="Riley R."/>
            <person name="Wiebenga A."/>
            <person name="Aguilar-Osorio G."/>
            <person name="Amillis S."/>
            <person name="Uchima C.A."/>
            <person name="Anderluh G."/>
            <person name="Asadollahi M."/>
            <person name="Askin M."/>
            <person name="Barry K."/>
            <person name="Battaglia E."/>
            <person name="Bayram O."/>
            <person name="Benocci T."/>
            <person name="Braus-Stromeyer S.A."/>
            <person name="Caldana C."/>
            <person name="Canovas D."/>
            <person name="Cerqueira G.C."/>
            <person name="Chen F."/>
            <person name="Chen W."/>
            <person name="Choi C."/>
            <person name="Clum A."/>
            <person name="Dos Santos R.A."/>
            <person name="Damasio A.R."/>
            <person name="Diallinas G."/>
            <person name="Emri T."/>
            <person name="Fekete E."/>
            <person name="Flipphi M."/>
            <person name="Freyberg S."/>
            <person name="Gallo A."/>
            <person name="Gournas C."/>
            <person name="Habgood R."/>
            <person name="Hainaut M."/>
            <person name="Harispe M.L."/>
            <person name="Henrissat B."/>
            <person name="Hilden K.S."/>
            <person name="Hope R."/>
            <person name="Hossain A."/>
            <person name="Karabika E."/>
            <person name="Karaffa L."/>
            <person name="Karanyi Z."/>
            <person name="Krasevec N."/>
            <person name="Kuo A."/>
            <person name="Kusch H."/>
            <person name="LaButti K."/>
            <person name="Lagendijk E.L."/>
            <person name="Lapidus A."/>
            <person name="Levasseur A."/>
            <person name="Lindquist E."/>
            <person name="Lipzen A."/>
            <person name="Logrieco A.F."/>
            <person name="MacCabe A."/>
            <person name="Maekelae M.R."/>
            <person name="Malavazi I."/>
            <person name="Melin P."/>
            <person name="Meyer V."/>
            <person name="Mielnichuk N."/>
            <person name="Miskei M."/>
            <person name="Molnar A.P."/>
            <person name="Mule G."/>
            <person name="Ngan C.Y."/>
            <person name="Orejas M."/>
            <person name="Orosz E."/>
            <person name="Ouedraogo J.P."/>
            <person name="Overkamp K.M."/>
            <person name="Park H.-S."/>
            <person name="Perrone G."/>
            <person name="Piumi F."/>
            <person name="Punt P.J."/>
            <person name="Ram A.F."/>
            <person name="Ramon A."/>
            <person name="Rauscher S."/>
            <person name="Record E."/>
            <person name="Riano-Pachon D.M."/>
            <person name="Robert V."/>
            <person name="Roehrig J."/>
            <person name="Ruller R."/>
            <person name="Salamov A."/>
            <person name="Salih N.S."/>
            <person name="Samson R.A."/>
            <person name="Sandor E."/>
            <person name="Sanguinetti M."/>
            <person name="Schuetze T."/>
            <person name="Sepcic K."/>
            <person name="Shelest E."/>
            <person name="Sherlock G."/>
            <person name="Sophianopoulou V."/>
            <person name="Squina F.M."/>
            <person name="Sun H."/>
            <person name="Susca A."/>
            <person name="Todd R.B."/>
            <person name="Tsang A."/>
            <person name="Unkles S.E."/>
            <person name="van de Wiele N."/>
            <person name="van Rossen-Uffink D."/>
            <person name="Oliveira J.V."/>
            <person name="Vesth T.C."/>
            <person name="Visser J."/>
            <person name="Yu J.-H."/>
            <person name="Zhou M."/>
            <person name="Andersen M.R."/>
            <person name="Archer D.B."/>
            <person name="Baker S.E."/>
            <person name="Benoit I."/>
            <person name="Brakhage A.A."/>
            <person name="Braus G.H."/>
            <person name="Fischer R."/>
            <person name="Frisvad J.C."/>
            <person name="Goldman G.H."/>
            <person name="Houbraken J."/>
            <person name="Oakley B."/>
            <person name="Pocsi I."/>
            <person name="Scazzocchio C."/>
            <person name="Seiboth B."/>
            <person name="vanKuyk P.A."/>
            <person name="Wortman J."/>
            <person name="Dyer P.S."/>
            <person name="Grigoriev I.V."/>
        </authorList>
    </citation>
    <scope>NUCLEOTIDE SEQUENCE [LARGE SCALE GENOMIC DNA]</scope>
    <source>
        <strain evidence="2">CBS 593.65</strain>
    </source>
</reference>
<organism evidence="1 2">
    <name type="scientific">Aspergillus sydowii CBS 593.65</name>
    <dbReference type="NCBI Taxonomy" id="1036612"/>
    <lineage>
        <taxon>Eukaryota</taxon>
        <taxon>Fungi</taxon>
        <taxon>Dikarya</taxon>
        <taxon>Ascomycota</taxon>
        <taxon>Pezizomycotina</taxon>
        <taxon>Eurotiomycetes</taxon>
        <taxon>Eurotiomycetidae</taxon>
        <taxon>Eurotiales</taxon>
        <taxon>Aspergillaceae</taxon>
        <taxon>Aspergillus</taxon>
        <taxon>Aspergillus subgen. Nidulantes</taxon>
    </lineage>
</organism>
<name>A0A1L9U047_9EURO</name>
<sequence>MQSATKLSVYTSTSDFSKCAVLRAHRSLLDRKKGPASFRKNLRRSQSFASSLFAFFSLFFCRDSRKANASQIIHTLQLDIKTDYI</sequence>
<evidence type="ECO:0000313" key="1">
    <source>
        <dbReference type="EMBL" id="OJJ65039.1"/>
    </source>
</evidence>
<keyword evidence="2" id="KW-1185">Reference proteome</keyword>
<dbReference type="AlphaFoldDB" id="A0A1L9U047"/>
<proteinExistence type="predicted"/>
<dbReference type="EMBL" id="KV878582">
    <property type="protein sequence ID" value="OJJ65039.1"/>
    <property type="molecule type" value="Genomic_DNA"/>
</dbReference>
<accession>A0A1L9U047</accession>
<evidence type="ECO:0000313" key="2">
    <source>
        <dbReference type="Proteomes" id="UP000184356"/>
    </source>
</evidence>